<protein>
    <submittedName>
        <fullName evidence="1">Uncharacterized protein</fullName>
    </submittedName>
</protein>
<dbReference type="EMBL" id="MN586022">
    <property type="protein sequence ID" value="QGJ92934.1"/>
    <property type="molecule type" value="Genomic_DNA"/>
</dbReference>
<proteinExistence type="predicted"/>
<accession>A0A649VL61</accession>
<dbReference type="GeneID" id="77951888"/>
<sequence length="220" mass="24795">MSLEDPRGQFRGATGVRYAIAKFLKDEYSAARLRALNSWNLPATDLTPIESFSPFDRNEIATNSRPILGVEPVSTSEFRHTDKSDYASDEYRTTYNMRVTFWLYSQNDEEGNPLPASRERAIRERDDQMALIRSILLSRPSLGSDVLLFQPRSLSEAYLPPTPVPNNSQRWVIGGQLTFDVVADEWVTFTALGRVGEVGVETEVILDTSEPDFSNISKLP</sequence>
<keyword evidence="2" id="KW-1185">Reference proteome</keyword>
<dbReference type="RefSeq" id="YP_010675561.1">
    <property type="nucleotide sequence ID" value="NC_071005.1"/>
</dbReference>
<gene>
    <name evidence="1" type="primary">43</name>
    <name evidence="1" type="ORF">PBI_CHIDIEBERE_43</name>
</gene>
<name>A0A649VL61_9CAUD</name>
<organism evidence="1 2">
    <name type="scientific">Gordonia phage Chidiebere</name>
    <dbReference type="NCBI Taxonomy" id="2656530"/>
    <lineage>
        <taxon>Viruses</taxon>
        <taxon>Duplodnaviria</taxon>
        <taxon>Heunggongvirae</taxon>
        <taxon>Uroviricota</taxon>
        <taxon>Caudoviricetes</taxon>
        <taxon>Chidieberevirus</taxon>
        <taxon>Chidieberevirus chidiebere</taxon>
    </lineage>
</organism>
<reference evidence="1 2" key="1">
    <citation type="submission" date="2019-10" db="EMBL/GenBank/DDBJ databases">
        <authorList>
            <person name="Zack K.M."/>
            <person name="Garlena R.A."/>
            <person name="Russell D.A."/>
            <person name="Pope W.H."/>
            <person name="Jacobs-Sera D."/>
            <person name="Hatfull G.F."/>
        </authorList>
    </citation>
    <scope>NUCLEOTIDE SEQUENCE [LARGE SCALE GENOMIC DNA]</scope>
</reference>
<dbReference type="Proteomes" id="UP000423645">
    <property type="component" value="Segment"/>
</dbReference>
<evidence type="ECO:0000313" key="1">
    <source>
        <dbReference type="EMBL" id="QGJ92934.1"/>
    </source>
</evidence>
<evidence type="ECO:0000313" key="2">
    <source>
        <dbReference type="Proteomes" id="UP000423645"/>
    </source>
</evidence>
<dbReference type="KEGG" id="vg:77951888"/>